<keyword evidence="3" id="KW-0326">Glycosidase</keyword>
<feature type="domain" description="Glycoside hydrolase family 2 immunoglobulin-like beta-sandwich" evidence="5">
    <location>
        <begin position="224"/>
        <end position="326"/>
    </location>
</feature>
<name>A0A9Q3CV89_9BASI</name>
<accession>A0A9Q3CV89</accession>
<feature type="domain" description="Exo-beta-D-glucosaminidase Ig-fold" evidence="7">
    <location>
        <begin position="776"/>
        <end position="881"/>
    </location>
</feature>
<organism evidence="9 10">
    <name type="scientific">Austropuccinia psidii MF-1</name>
    <dbReference type="NCBI Taxonomy" id="1389203"/>
    <lineage>
        <taxon>Eukaryota</taxon>
        <taxon>Fungi</taxon>
        <taxon>Dikarya</taxon>
        <taxon>Basidiomycota</taxon>
        <taxon>Pucciniomycotina</taxon>
        <taxon>Pucciniomycetes</taxon>
        <taxon>Pucciniales</taxon>
        <taxon>Sphaerophragmiaceae</taxon>
        <taxon>Austropuccinia</taxon>
    </lineage>
</organism>
<dbReference type="AlphaFoldDB" id="A0A9Q3CV89"/>
<keyword evidence="2" id="KW-0378">Hydrolase</keyword>
<protein>
    <recommendedName>
        <fullName evidence="11">Exo-1,4-beta-D-glucosaminidase</fullName>
    </recommendedName>
</protein>
<evidence type="ECO:0008006" key="11">
    <source>
        <dbReference type="Google" id="ProtNLM"/>
    </source>
</evidence>
<dbReference type="SUPFAM" id="SSF51445">
    <property type="entry name" value="(Trans)glycosidases"/>
    <property type="match status" value="1"/>
</dbReference>
<dbReference type="InterPro" id="IPR013783">
    <property type="entry name" value="Ig-like_fold"/>
</dbReference>
<evidence type="ECO:0000259" key="6">
    <source>
        <dbReference type="Pfam" id="PF17786"/>
    </source>
</evidence>
<evidence type="ECO:0000256" key="4">
    <source>
        <dbReference type="SAM" id="SignalP"/>
    </source>
</evidence>
<evidence type="ECO:0000259" key="5">
    <source>
        <dbReference type="Pfam" id="PF00703"/>
    </source>
</evidence>
<dbReference type="Gene3D" id="2.60.120.260">
    <property type="entry name" value="Galactose-binding domain-like"/>
    <property type="match status" value="1"/>
</dbReference>
<dbReference type="Proteomes" id="UP000765509">
    <property type="component" value="Unassembled WGS sequence"/>
</dbReference>
<feature type="chain" id="PRO_5040358325" description="Exo-1,4-beta-D-glucosaminidase" evidence="4">
    <location>
        <begin position="20"/>
        <end position="889"/>
    </location>
</feature>
<comment type="caution">
    <text evidence="9">The sequence shown here is derived from an EMBL/GenBank/DDBJ whole genome shotgun (WGS) entry which is preliminary data.</text>
</comment>
<keyword evidence="10" id="KW-1185">Reference proteome</keyword>
<dbReference type="GO" id="GO:0004553">
    <property type="term" value="F:hydrolase activity, hydrolyzing O-glycosyl compounds"/>
    <property type="evidence" value="ECO:0007669"/>
    <property type="project" value="InterPro"/>
</dbReference>
<dbReference type="Gene3D" id="3.20.20.80">
    <property type="entry name" value="Glycosidases"/>
    <property type="match status" value="1"/>
</dbReference>
<evidence type="ECO:0000256" key="2">
    <source>
        <dbReference type="ARBA" id="ARBA00022801"/>
    </source>
</evidence>
<evidence type="ECO:0000259" key="8">
    <source>
        <dbReference type="Pfam" id="PF22666"/>
    </source>
</evidence>
<feature type="domain" description="Beta-mannosidase-like galactose-binding" evidence="8">
    <location>
        <begin position="63"/>
        <end position="177"/>
    </location>
</feature>
<dbReference type="Pfam" id="PF00703">
    <property type="entry name" value="Glyco_hydro_2"/>
    <property type="match status" value="1"/>
</dbReference>
<reference evidence="9" key="1">
    <citation type="submission" date="2021-03" db="EMBL/GenBank/DDBJ databases">
        <title>Draft genome sequence of rust myrtle Austropuccinia psidii MF-1, a brazilian biotype.</title>
        <authorList>
            <person name="Quecine M.C."/>
            <person name="Pachon D.M.R."/>
            <person name="Bonatelli M.L."/>
            <person name="Correr F.H."/>
            <person name="Franceschini L.M."/>
            <person name="Leite T.F."/>
            <person name="Margarido G.R.A."/>
            <person name="Almeida C.A."/>
            <person name="Ferrarezi J.A."/>
            <person name="Labate C.A."/>
        </authorList>
    </citation>
    <scope>NUCLEOTIDE SEQUENCE</scope>
    <source>
        <strain evidence="9">MF-1</strain>
    </source>
</reference>
<dbReference type="InterPro" id="IPR008979">
    <property type="entry name" value="Galactose-bd-like_sf"/>
</dbReference>
<feature type="domain" description="Mannosidase Ig/CBM-like" evidence="6">
    <location>
        <begin position="683"/>
        <end position="764"/>
    </location>
</feature>
<comment type="similarity">
    <text evidence="1">Belongs to the glycosyl hydrolase 2 family.</text>
</comment>
<dbReference type="InterPro" id="IPR041447">
    <property type="entry name" value="Mannosidase_ig"/>
</dbReference>
<dbReference type="InterPro" id="IPR054593">
    <property type="entry name" value="Beta-mannosidase-like_N2"/>
</dbReference>
<keyword evidence="4" id="KW-0732">Signal</keyword>
<dbReference type="SUPFAM" id="SSF49303">
    <property type="entry name" value="beta-Galactosidase/glucuronidase domain"/>
    <property type="match status" value="3"/>
</dbReference>
<dbReference type="InterPro" id="IPR036156">
    <property type="entry name" value="Beta-gal/glucu_dom_sf"/>
</dbReference>
<evidence type="ECO:0000259" key="7">
    <source>
        <dbReference type="Pfam" id="PF18368"/>
    </source>
</evidence>
<proteinExistence type="inferred from homology"/>
<feature type="signal peptide" evidence="4">
    <location>
        <begin position="1"/>
        <end position="19"/>
    </location>
</feature>
<dbReference type="InterPro" id="IPR017853">
    <property type="entry name" value="GH"/>
</dbReference>
<dbReference type="GO" id="GO:0005975">
    <property type="term" value="P:carbohydrate metabolic process"/>
    <property type="evidence" value="ECO:0007669"/>
    <property type="project" value="InterPro"/>
</dbReference>
<dbReference type="InterPro" id="IPR006102">
    <property type="entry name" value="Ig-like_GH2"/>
</dbReference>
<dbReference type="PANTHER" id="PTHR43536:SF1">
    <property type="entry name" value="MANNOSYLGLYCOPROTEIN ENDO-BETA-MANNOSIDASE"/>
    <property type="match status" value="1"/>
</dbReference>
<dbReference type="Pfam" id="PF22666">
    <property type="entry name" value="Glyco_hydro_2_N2"/>
    <property type="match status" value="1"/>
</dbReference>
<dbReference type="InterPro" id="IPR043534">
    <property type="entry name" value="EBDG/EBM"/>
</dbReference>
<dbReference type="EMBL" id="AVOT02011104">
    <property type="protein sequence ID" value="MBW0491479.1"/>
    <property type="molecule type" value="Genomic_DNA"/>
</dbReference>
<evidence type="ECO:0000256" key="1">
    <source>
        <dbReference type="ARBA" id="ARBA00007401"/>
    </source>
</evidence>
<evidence type="ECO:0000313" key="10">
    <source>
        <dbReference type="Proteomes" id="UP000765509"/>
    </source>
</evidence>
<evidence type="ECO:0000313" key="9">
    <source>
        <dbReference type="EMBL" id="MBW0491479.1"/>
    </source>
</evidence>
<dbReference type="InterPro" id="IPR041351">
    <property type="entry name" value="Ig_GlcNase"/>
</dbReference>
<dbReference type="Pfam" id="PF18368">
    <property type="entry name" value="Ig_GlcNase"/>
    <property type="match status" value="1"/>
</dbReference>
<evidence type="ECO:0000256" key="3">
    <source>
        <dbReference type="ARBA" id="ARBA00023295"/>
    </source>
</evidence>
<dbReference type="Pfam" id="PF17786">
    <property type="entry name" value="Mannosidase_ig"/>
    <property type="match status" value="1"/>
</dbReference>
<gene>
    <name evidence="9" type="ORF">O181_031194</name>
</gene>
<sequence>MNLQILLFFSALDYGLSLAASALKINVSHGQESKIPSWYIQPSSKANANLSTLSQPGVDVSTWHFAALSKCTLMGCLIEAGLYQDSKLWYSNNLKAFDLKQFTVPWLYRQQFSLSSARGSHYFLKTNGISSRADIYFNGRQVATKKTQSGAYGGQVYDITEVVRSENAIVIQAYPANYKRDLVIGFGDWNPESPDNGTGVWRDVTIKQTGPVALSSLSVLTQSYPSIKNGSAQVALKINVQNLEKSAIAVDINIIISLDSTGFSQKIRKNLKLKPGAVELIKESLNLDKPAIWWPKQWGDQPLYTVQLSAAVDGLVSDSVQSHFGISQVTSQLNQYNDTQFFVNGRPFQVLGAGYAPDMFLRWDSVRFKAQAQYMLDMGLNTIRLEGKMEHPEFYDITDRLGLMVIPGWECCDKWEAWSYNDDIDKPVPIWNADDYATANASIRHEVAMIQNHPSALAFLIGSDYWPNKQAASIYVKALKDLDWQPPVIASAAKRGFPDILRPSGMKMDGPYDWVPPNYWYDTKPSAKRFGAAFGFGSELGAGVGTPELGSLKKFLAKDDMEDLWKSPNKTLYHMSKGETFSNRGLYNRALWNRYGAPTSLEDYLLKAQMMDFEATRAQFEAYSSMWNAERPATGLVYWMLNNAWPSLHWNLFDYYLHPAGSYFGVKTGSRIEHVAYDYIQGQVYLINHSLYEKGSRRIKVDVVGVDGKSIFSYALSADTIPNTSKNIFKLPQLFNQNGMIFLKLSLTNGEGVTLSRNVYWLSKTSDALKWDDSTWYHTPTTRYANFTGLDGLNLANLSVSIQKSTDKSHSGNDIMLQNQSPNPAVFVRLNLVDKDGNDIVPVKWSDNYVTLFPFEKLRLEVSTLGSNGAPAAIEISGKNVAKRKVAFT</sequence>
<dbReference type="PANTHER" id="PTHR43536">
    <property type="entry name" value="MANNOSYLGLYCOPROTEIN ENDO-BETA-MANNOSIDASE"/>
    <property type="match status" value="1"/>
</dbReference>
<dbReference type="Gene3D" id="2.60.40.10">
    <property type="entry name" value="Immunoglobulins"/>
    <property type="match status" value="3"/>
</dbReference>
<dbReference type="SUPFAM" id="SSF49785">
    <property type="entry name" value="Galactose-binding domain-like"/>
    <property type="match status" value="1"/>
</dbReference>
<dbReference type="OrthoDB" id="408320at2759"/>